<organism evidence="8 9">
    <name type="scientific">Tigheibacillus halophilus</name>
    <dbReference type="NCBI Taxonomy" id="361280"/>
    <lineage>
        <taxon>Bacteria</taxon>
        <taxon>Bacillati</taxon>
        <taxon>Bacillota</taxon>
        <taxon>Bacilli</taxon>
        <taxon>Bacillales</taxon>
        <taxon>Bacillaceae</taxon>
        <taxon>Tigheibacillus</taxon>
    </lineage>
</organism>
<evidence type="ECO:0000313" key="9">
    <source>
        <dbReference type="Proteomes" id="UP001281447"/>
    </source>
</evidence>
<name>A0ABU5C266_9BACI</name>
<dbReference type="PANTHER" id="PTHR37824:SF1">
    <property type="entry name" value="IRON-REGULATED SURFACE DETERMINANT PROTEIN C"/>
    <property type="match status" value="1"/>
</dbReference>
<evidence type="ECO:0000256" key="2">
    <source>
        <dbReference type="ARBA" id="ARBA00022512"/>
    </source>
</evidence>
<dbReference type="Proteomes" id="UP001281447">
    <property type="component" value="Unassembled WGS sequence"/>
</dbReference>
<keyword evidence="3" id="KW-0964">Secreted</keyword>
<dbReference type="InterPro" id="IPR037250">
    <property type="entry name" value="NEAT_dom_sf"/>
</dbReference>
<keyword evidence="2" id="KW-0134">Cell wall</keyword>
<evidence type="ECO:0000256" key="3">
    <source>
        <dbReference type="ARBA" id="ARBA00022525"/>
    </source>
</evidence>
<comment type="subcellular location">
    <subcellularLocation>
        <location evidence="1">Secreted</location>
        <location evidence="1">Cell wall</location>
        <topology evidence="1">Peptidoglycan-anchor</topology>
    </subcellularLocation>
</comment>
<keyword evidence="5" id="KW-0572">Peptidoglycan-anchor</keyword>
<feature type="chain" id="PRO_5046040453" evidence="6">
    <location>
        <begin position="22"/>
        <end position="180"/>
    </location>
</feature>
<evidence type="ECO:0000256" key="5">
    <source>
        <dbReference type="ARBA" id="ARBA00023088"/>
    </source>
</evidence>
<dbReference type="SMART" id="SM00725">
    <property type="entry name" value="NEAT"/>
    <property type="match status" value="1"/>
</dbReference>
<keyword evidence="4 6" id="KW-0732">Signal</keyword>
<dbReference type="CDD" id="cd06920">
    <property type="entry name" value="NEAT"/>
    <property type="match status" value="1"/>
</dbReference>
<dbReference type="PANTHER" id="PTHR37824">
    <property type="entry name" value="IRON-REGULATED SURFACE DETERMINANT PROTEIN C"/>
    <property type="match status" value="1"/>
</dbReference>
<protein>
    <submittedName>
        <fullName evidence="8">NEAT domain-containing protein</fullName>
    </submittedName>
</protein>
<dbReference type="SUPFAM" id="SSF158911">
    <property type="entry name" value="NEAT domain-like"/>
    <property type="match status" value="1"/>
</dbReference>
<evidence type="ECO:0000259" key="7">
    <source>
        <dbReference type="PROSITE" id="PS50978"/>
    </source>
</evidence>
<keyword evidence="9" id="KW-1185">Reference proteome</keyword>
<feature type="domain" description="NEAT" evidence="7">
    <location>
        <begin position="32"/>
        <end position="159"/>
    </location>
</feature>
<accession>A0ABU5C266</accession>
<reference evidence="8 9" key="1">
    <citation type="submission" date="2023-10" db="EMBL/GenBank/DDBJ databases">
        <title>Virgibacillus halophilus 5B73C genome.</title>
        <authorList>
            <person name="Miliotis G."/>
            <person name="Sengupta P."/>
            <person name="Hameed A."/>
            <person name="Chuvochina M."/>
            <person name="Mcdonagh F."/>
            <person name="Simpson A.C."/>
            <person name="Singh N.K."/>
            <person name="Rekha P.D."/>
            <person name="Raman K."/>
            <person name="Hugenholtz P."/>
            <person name="Venkateswaran K."/>
        </authorList>
    </citation>
    <scope>NUCLEOTIDE SEQUENCE [LARGE SCALE GENOMIC DNA]</scope>
    <source>
        <strain evidence="8 9">5B73C</strain>
    </source>
</reference>
<dbReference type="Pfam" id="PF05031">
    <property type="entry name" value="NEAT"/>
    <property type="match status" value="1"/>
</dbReference>
<proteinExistence type="predicted"/>
<evidence type="ECO:0000256" key="1">
    <source>
        <dbReference type="ARBA" id="ARBA00004168"/>
    </source>
</evidence>
<comment type="caution">
    <text evidence="8">The sequence shown here is derived from an EMBL/GenBank/DDBJ whole genome shotgun (WGS) entry which is preliminary data.</text>
</comment>
<evidence type="ECO:0000256" key="4">
    <source>
        <dbReference type="ARBA" id="ARBA00022729"/>
    </source>
</evidence>
<dbReference type="InterPro" id="IPR050436">
    <property type="entry name" value="IsdA"/>
</dbReference>
<evidence type="ECO:0000313" key="8">
    <source>
        <dbReference type="EMBL" id="MDY0393404.1"/>
    </source>
</evidence>
<evidence type="ECO:0000256" key="6">
    <source>
        <dbReference type="SAM" id="SignalP"/>
    </source>
</evidence>
<feature type="signal peptide" evidence="6">
    <location>
        <begin position="1"/>
        <end position="21"/>
    </location>
</feature>
<gene>
    <name evidence="8" type="ORF">RWE15_01880</name>
</gene>
<dbReference type="Gene3D" id="2.60.40.1850">
    <property type="match status" value="1"/>
</dbReference>
<sequence>MKKVFLSCVIALMMFYMVSPALGVSAAIENELQDGEYEIGLTVLEDGKGNPSVMDGYTQKPVKLFVKGGNYKAHITFTHSSWIKEFSVENNGTFGDSSIVSTDDTNNTRVVEIPVETLTGKINAKTHVYIPPEEFPGGGTYDNHYTIQLQFDISSLKVISLDEQAEETEEDIPDDDQGGT</sequence>
<dbReference type="InterPro" id="IPR006635">
    <property type="entry name" value="NEAT_dom"/>
</dbReference>
<dbReference type="PROSITE" id="PS50978">
    <property type="entry name" value="NEAT"/>
    <property type="match status" value="1"/>
</dbReference>
<dbReference type="EMBL" id="JAWDIP010000003">
    <property type="protein sequence ID" value="MDY0393404.1"/>
    <property type="molecule type" value="Genomic_DNA"/>
</dbReference>